<evidence type="ECO:0000256" key="1">
    <source>
        <dbReference type="ARBA" id="ARBA00004651"/>
    </source>
</evidence>
<dbReference type="PANTHER" id="PTHR30485:SF2">
    <property type="entry name" value="BLL0597 PROTEIN"/>
    <property type="match status" value="1"/>
</dbReference>
<dbReference type="KEGG" id="sba:Sulba_1303"/>
<dbReference type="HOGENOM" id="CLU_757955_0_0_7"/>
<dbReference type="EMBL" id="CP003333">
    <property type="protein sequence ID" value="AFL68595.1"/>
    <property type="molecule type" value="Genomic_DNA"/>
</dbReference>
<dbReference type="eggNOG" id="COG3658">
    <property type="taxonomic scope" value="Bacteria"/>
</dbReference>
<dbReference type="InterPro" id="IPR051542">
    <property type="entry name" value="Hydrogenase_cytochrome"/>
</dbReference>
<dbReference type="Pfam" id="PF01292">
    <property type="entry name" value="Ni_hydr_CYTB"/>
    <property type="match status" value="1"/>
</dbReference>
<dbReference type="GO" id="GO:0022904">
    <property type="term" value="P:respiratory electron transport chain"/>
    <property type="evidence" value="ECO:0007669"/>
    <property type="project" value="InterPro"/>
</dbReference>
<evidence type="ECO:0000256" key="4">
    <source>
        <dbReference type="ARBA" id="ARBA00022989"/>
    </source>
</evidence>
<name>I3XXC1_SULBS</name>
<feature type="domain" description="Cytochrome b561 bacterial/Ni-hydrogenase" evidence="7">
    <location>
        <begin position="24"/>
        <end position="201"/>
    </location>
</feature>
<evidence type="ECO:0000256" key="6">
    <source>
        <dbReference type="SAM" id="Phobius"/>
    </source>
</evidence>
<organism evidence="8 9">
    <name type="scientific">Sulfurospirillum barnesii (strain ATCC 700032 / DSM 10660 / SES-3)</name>
    <dbReference type="NCBI Taxonomy" id="760154"/>
    <lineage>
        <taxon>Bacteria</taxon>
        <taxon>Pseudomonadati</taxon>
        <taxon>Campylobacterota</taxon>
        <taxon>Epsilonproteobacteria</taxon>
        <taxon>Campylobacterales</taxon>
        <taxon>Sulfurospirillaceae</taxon>
        <taxon>Sulfurospirillum</taxon>
    </lineage>
</organism>
<dbReference type="Proteomes" id="UP000006176">
    <property type="component" value="Chromosome"/>
</dbReference>
<protein>
    <submittedName>
        <fullName evidence="8">Cytochrome b</fullName>
    </submittedName>
</protein>
<evidence type="ECO:0000259" key="7">
    <source>
        <dbReference type="Pfam" id="PF01292"/>
    </source>
</evidence>
<comment type="subcellular location">
    <subcellularLocation>
        <location evidence="1">Cell membrane</location>
        <topology evidence="1">Multi-pass membrane protein</topology>
    </subcellularLocation>
</comment>
<keyword evidence="4 6" id="KW-1133">Transmembrane helix</keyword>
<evidence type="ECO:0000256" key="2">
    <source>
        <dbReference type="ARBA" id="ARBA00022475"/>
    </source>
</evidence>
<feature type="transmembrane region" description="Helical" evidence="6">
    <location>
        <begin position="118"/>
        <end position="140"/>
    </location>
</feature>
<keyword evidence="9" id="KW-1185">Reference proteome</keyword>
<dbReference type="RefSeq" id="WP_014769473.1">
    <property type="nucleotide sequence ID" value="NC_018002.1"/>
</dbReference>
<dbReference type="InterPro" id="IPR018588">
    <property type="entry name" value="Dihaem_cytochrome-c"/>
</dbReference>
<dbReference type="AlphaFoldDB" id="I3XXC1"/>
<evidence type="ECO:0000313" key="8">
    <source>
        <dbReference type="EMBL" id="AFL68595.1"/>
    </source>
</evidence>
<accession>I3XXC1</accession>
<dbReference type="PANTHER" id="PTHR30485">
    <property type="entry name" value="NI/FE-HYDROGENASE 1 B-TYPE CYTOCHROME SUBUNIT"/>
    <property type="match status" value="1"/>
</dbReference>
<feature type="transmembrane region" description="Helical" evidence="6">
    <location>
        <begin position="212"/>
        <end position="234"/>
    </location>
</feature>
<dbReference type="GO" id="GO:0020037">
    <property type="term" value="F:heme binding"/>
    <property type="evidence" value="ECO:0007669"/>
    <property type="project" value="TreeGrafter"/>
</dbReference>
<dbReference type="InterPro" id="IPR011577">
    <property type="entry name" value="Cyt_b561_bac/Ni-Hgenase"/>
</dbReference>
<dbReference type="InterPro" id="IPR016174">
    <property type="entry name" value="Di-haem_cyt_TM"/>
</dbReference>
<feature type="transmembrane region" description="Helical" evidence="6">
    <location>
        <begin position="160"/>
        <end position="185"/>
    </location>
</feature>
<dbReference type="Pfam" id="PF09626">
    <property type="entry name" value="DHC"/>
    <property type="match status" value="1"/>
</dbReference>
<evidence type="ECO:0000256" key="3">
    <source>
        <dbReference type="ARBA" id="ARBA00022692"/>
    </source>
</evidence>
<keyword evidence="5 6" id="KW-0472">Membrane</keyword>
<feature type="transmembrane region" description="Helical" evidence="6">
    <location>
        <begin position="52"/>
        <end position="73"/>
    </location>
</feature>
<evidence type="ECO:0000313" key="9">
    <source>
        <dbReference type="Proteomes" id="UP000006176"/>
    </source>
</evidence>
<proteinExistence type="predicted"/>
<dbReference type="GO" id="GO:0009055">
    <property type="term" value="F:electron transfer activity"/>
    <property type="evidence" value="ECO:0007669"/>
    <property type="project" value="InterPro"/>
</dbReference>
<keyword evidence="2" id="KW-1003">Cell membrane</keyword>
<dbReference type="OrthoDB" id="196472at2"/>
<sequence>MFFGEKTHQKTSACTMNTPKRVFVWPLCTRIIHWIIATSFLLAFITSFFYQWYVWHICFGFIFGVVLLFRIIWGFIGPHYATFKTFQLSLNALKYYFVEKIQNRWRTIHAGHNAASSWFTIIVLSFGILIVISGLVVQGIEDASGLLGFLHPSYFQFSTHFMWLHSVLAYTLFACSMIHILGVLIEQFYHKTHMVFAMITGYKKATGEDAHVSLPLHIFAYGSIALCLFIVLHVKSYEETFLTQTYVEKRDFQAENSAYKQCSSCHKPYPPFMLPKDSWAKLMQGLENHFGETISEHNITKADQESIYAYLIAHSAEDSNHTLALKTLQSLGELRPLSMKKVPYWRDIHENVVLPVDVKSASNCFACHKDFEYGILDKAHIRRP</sequence>
<evidence type="ECO:0000256" key="5">
    <source>
        <dbReference type="ARBA" id="ARBA00023136"/>
    </source>
</evidence>
<dbReference type="SUPFAM" id="SSF81342">
    <property type="entry name" value="Transmembrane di-heme cytochromes"/>
    <property type="match status" value="1"/>
</dbReference>
<dbReference type="Gene3D" id="1.20.950.20">
    <property type="entry name" value="Transmembrane di-heme cytochromes, Chain C"/>
    <property type="match status" value="1"/>
</dbReference>
<dbReference type="STRING" id="760154.Sulba_1303"/>
<gene>
    <name evidence="8" type="ordered locus">Sulba_1303</name>
</gene>
<keyword evidence="3 6" id="KW-0812">Transmembrane</keyword>
<feature type="transmembrane region" description="Helical" evidence="6">
    <location>
        <begin position="23"/>
        <end position="45"/>
    </location>
</feature>
<dbReference type="GO" id="GO:0005886">
    <property type="term" value="C:plasma membrane"/>
    <property type="evidence" value="ECO:0007669"/>
    <property type="project" value="UniProtKB-SubCell"/>
</dbReference>
<reference evidence="8 9" key="1">
    <citation type="submission" date="2012-06" db="EMBL/GenBank/DDBJ databases">
        <title>Complete sequence of Sulfurospirillum barnesii SES-3.</title>
        <authorList>
            <consortium name="US DOE Joint Genome Institute"/>
            <person name="Lucas S."/>
            <person name="Han J."/>
            <person name="Lapidus A."/>
            <person name="Cheng J.-F."/>
            <person name="Goodwin L."/>
            <person name="Pitluck S."/>
            <person name="Peters L."/>
            <person name="Ovchinnikova G."/>
            <person name="Lu M."/>
            <person name="Detter J.C."/>
            <person name="Han C."/>
            <person name="Tapia R."/>
            <person name="Land M."/>
            <person name="Hauser L."/>
            <person name="Kyrpides N."/>
            <person name="Ivanova N."/>
            <person name="Pagani I."/>
            <person name="Stolz J."/>
            <person name="Arkin A."/>
            <person name="Dehal P."/>
            <person name="Oremland R."/>
            <person name="Saltikov C."/>
            <person name="Basu P."/>
            <person name="Hollibaugh J."/>
            <person name="Newman D."/>
            <person name="Stolyar S."/>
            <person name="Hazen T."/>
            <person name="Woyke T."/>
        </authorList>
    </citation>
    <scope>NUCLEOTIDE SEQUENCE [LARGE SCALE GENOMIC DNA]</scope>
    <source>
        <strain evidence="9">ATCC 700032 / DSM 10660 / SES-3</strain>
    </source>
</reference>
<dbReference type="PATRIC" id="fig|760154.4.peg.1305"/>